<protein>
    <submittedName>
        <fullName evidence="1">(northern house mosquito) hypothetical protein</fullName>
    </submittedName>
</protein>
<proteinExistence type="predicted"/>
<sequence length="122" mass="14501">MQFQLVQQFQISLKFIMQKRILRIVHLKLQRSLDQRLMLSLQRRISQQHLRQALERRTNSIRLPLLRRLPLENTQHLFDLLSSAGHPQQLPMQISILVRRQREQLFANLRQIPVIGTGGQPL</sequence>
<name>A0A8D8NPS8_CULPI</name>
<accession>A0A8D8NPS8</accession>
<dbReference type="EMBL" id="HBUE01182126">
    <property type="protein sequence ID" value="CAG6520961.1"/>
    <property type="molecule type" value="Transcribed_RNA"/>
</dbReference>
<dbReference type="AlphaFoldDB" id="A0A8D8NPS8"/>
<evidence type="ECO:0000313" key="1">
    <source>
        <dbReference type="EMBL" id="CAG6572528.1"/>
    </source>
</evidence>
<reference evidence="1" key="1">
    <citation type="submission" date="2021-05" db="EMBL/GenBank/DDBJ databases">
        <authorList>
            <person name="Alioto T."/>
            <person name="Alioto T."/>
            <person name="Gomez Garrido J."/>
        </authorList>
    </citation>
    <scope>NUCLEOTIDE SEQUENCE</scope>
</reference>
<dbReference type="EMBL" id="HBUE01287744">
    <property type="protein sequence ID" value="CAG6572528.1"/>
    <property type="molecule type" value="Transcribed_RNA"/>
</dbReference>
<organism evidence="1">
    <name type="scientific">Culex pipiens</name>
    <name type="common">House mosquito</name>
    <dbReference type="NCBI Taxonomy" id="7175"/>
    <lineage>
        <taxon>Eukaryota</taxon>
        <taxon>Metazoa</taxon>
        <taxon>Ecdysozoa</taxon>
        <taxon>Arthropoda</taxon>
        <taxon>Hexapoda</taxon>
        <taxon>Insecta</taxon>
        <taxon>Pterygota</taxon>
        <taxon>Neoptera</taxon>
        <taxon>Endopterygota</taxon>
        <taxon>Diptera</taxon>
        <taxon>Nematocera</taxon>
        <taxon>Culicoidea</taxon>
        <taxon>Culicidae</taxon>
        <taxon>Culicinae</taxon>
        <taxon>Culicini</taxon>
        <taxon>Culex</taxon>
        <taxon>Culex</taxon>
    </lineage>
</organism>